<gene>
    <name evidence="2" type="ORF">QO010_003246</name>
</gene>
<dbReference type="InterPro" id="IPR029058">
    <property type="entry name" value="AB_hydrolase_fold"/>
</dbReference>
<feature type="domain" description="AB hydrolase-1" evidence="1">
    <location>
        <begin position="37"/>
        <end position="273"/>
    </location>
</feature>
<dbReference type="SUPFAM" id="SSF53474">
    <property type="entry name" value="alpha/beta-Hydrolases"/>
    <property type="match status" value="1"/>
</dbReference>
<accession>A0ABU0ITY0</accession>
<organism evidence="2 3">
    <name type="scientific">Caulobacter ginsengisoli</name>
    <dbReference type="NCBI Taxonomy" id="400775"/>
    <lineage>
        <taxon>Bacteria</taxon>
        <taxon>Pseudomonadati</taxon>
        <taxon>Pseudomonadota</taxon>
        <taxon>Alphaproteobacteria</taxon>
        <taxon>Caulobacterales</taxon>
        <taxon>Caulobacteraceae</taxon>
        <taxon>Caulobacter</taxon>
    </lineage>
</organism>
<dbReference type="InterPro" id="IPR050228">
    <property type="entry name" value="Carboxylesterase_BioH"/>
</dbReference>
<proteinExistence type="predicted"/>
<protein>
    <submittedName>
        <fullName evidence="2">Pimeloyl-ACP methyl ester carboxylesterase</fullName>
    </submittedName>
</protein>
<reference evidence="2 3" key="1">
    <citation type="submission" date="2023-07" db="EMBL/GenBank/DDBJ databases">
        <title>Genomic Encyclopedia of Type Strains, Phase IV (KMG-IV): sequencing the most valuable type-strain genomes for metagenomic binning, comparative biology and taxonomic classification.</title>
        <authorList>
            <person name="Goeker M."/>
        </authorList>
    </citation>
    <scope>NUCLEOTIDE SEQUENCE [LARGE SCALE GENOMIC DNA]</scope>
    <source>
        <strain evidence="2 3">DSM 18695</strain>
    </source>
</reference>
<keyword evidence="3" id="KW-1185">Reference proteome</keyword>
<evidence type="ECO:0000313" key="3">
    <source>
        <dbReference type="Proteomes" id="UP001228905"/>
    </source>
</evidence>
<dbReference type="RefSeq" id="WP_307350782.1">
    <property type="nucleotide sequence ID" value="NZ_JAUSVS010000006.1"/>
</dbReference>
<dbReference type="Pfam" id="PF00561">
    <property type="entry name" value="Abhydrolase_1"/>
    <property type="match status" value="1"/>
</dbReference>
<dbReference type="InterPro" id="IPR000073">
    <property type="entry name" value="AB_hydrolase_1"/>
</dbReference>
<comment type="caution">
    <text evidence="2">The sequence shown here is derived from an EMBL/GenBank/DDBJ whole genome shotgun (WGS) entry which is preliminary data.</text>
</comment>
<dbReference type="Proteomes" id="UP001228905">
    <property type="component" value="Unassembled WGS sequence"/>
</dbReference>
<sequence length="298" mass="31109">MAFSQAAAWRSPDLGERRMVETPAGPMAVHERGAGRPLVFVHGWLANANLWRGVTAKLAQRFRTVALDLPLGSHLTAMAPGADLSPAGVADLILAALEQLDLRDAVLVGNDSGGAYSRIALAKDASRVAALVLNASETPGVSWPPAVFAPLQAGARAGHLRASLKSLRDPALRMLDGAYGLVVGKPLDRAAGDSYVLPALEDDGVLADVQAAIALATTEAIDAASAQVVASFERPVALIWPADDQVFPEGLARAYAAALKDGRFETIADARSFTPEDQPEALADRIAAFADSLPPART</sequence>
<name>A0ABU0ITY0_9CAUL</name>
<dbReference type="Gene3D" id="3.40.50.1820">
    <property type="entry name" value="alpha/beta hydrolase"/>
    <property type="match status" value="1"/>
</dbReference>
<evidence type="ECO:0000259" key="1">
    <source>
        <dbReference type="Pfam" id="PF00561"/>
    </source>
</evidence>
<dbReference type="EMBL" id="JAUSVS010000006">
    <property type="protein sequence ID" value="MDQ0465459.1"/>
    <property type="molecule type" value="Genomic_DNA"/>
</dbReference>
<evidence type="ECO:0000313" key="2">
    <source>
        <dbReference type="EMBL" id="MDQ0465459.1"/>
    </source>
</evidence>
<dbReference type="PANTHER" id="PTHR43194:SF2">
    <property type="entry name" value="PEROXISOMAL MEMBRANE PROTEIN LPX1"/>
    <property type="match status" value="1"/>
</dbReference>
<dbReference type="PANTHER" id="PTHR43194">
    <property type="entry name" value="HYDROLASE ALPHA/BETA FOLD FAMILY"/>
    <property type="match status" value="1"/>
</dbReference>